<reference evidence="4" key="1">
    <citation type="journal article" date="2019" name="Int. J. Syst. Evol. Microbiol.">
        <title>The Global Catalogue of Microorganisms (GCM) 10K type strain sequencing project: providing services to taxonomists for standard genome sequencing and annotation.</title>
        <authorList>
            <consortium name="The Broad Institute Genomics Platform"/>
            <consortium name="The Broad Institute Genome Sequencing Center for Infectious Disease"/>
            <person name="Wu L."/>
            <person name="Ma J."/>
        </authorList>
    </citation>
    <scope>NUCLEOTIDE SEQUENCE [LARGE SCALE GENOMIC DNA]</scope>
    <source>
        <strain evidence="4">NBRC 102520</strain>
    </source>
</reference>
<evidence type="ECO:0000313" key="3">
    <source>
        <dbReference type="EMBL" id="GLR92100.1"/>
    </source>
</evidence>
<comment type="caution">
    <text evidence="3">The sequence shown here is derived from an EMBL/GenBank/DDBJ whole genome shotgun (WGS) entry which is preliminary data.</text>
</comment>
<dbReference type="Proteomes" id="UP001156905">
    <property type="component" value="Unassembled WGS sequence"/>
</dbReference>
<gene>
    <name evidence="3" type="ORF">GCM10007857_88190</name>
</gene>
<protein>
    <submittedName>
        <fullName evidence="3">Uncharacterized protein</fullName>
    </submittedName>
</protein>
<accession>A0ABQ6BEG1</accession>
<sequence length="160" mass="17557">MAQRTFEASVGRGEGLLGPSQASARGTAATALDLVHQAADLFRGIEEQARETEARTKEECRNALEKLRQAEMRVEVAERAQRELSINAEQKLQNASKALEQAKSRIEAQQDKLTALELRAQVAEADAREARQALALVEEAIRRRLLSTNPEGDRGRPAAA</sequence>
<organism evidence="3 4">
    <name type="scientific">Bradyrhizobium iriomotense</name>
    <dbReference type="NCBI Taxonomy" id="441950"/>
    <lineage>
        <taxon>Bacteria</taxon>
        <taxon>Pseudomonadati</taxon>
        <taxon>Pseudomonadota</taxon>
        <taxon>Alphaproteobacteria</taxon>
        <taxon>Hyphomicrobiales</taxon>
        <taxon>Nitrobacteraceae</taxon>
        <taxon>Bradyrhizobium</taxon>
    </lineage>
</organism>
<keyword evidence="1" id="KW-0175">Coiled coil</keyword>
<dbReference type="EMBL" id="BSOW01000066">
    <property type="protein sequence ID" value="GLR92100.1"/>
    <property type="molecule type" value="Genomic_DNA"/>
</dbReference>
<evidence type="ECO:0000313" key="4">
    <source>
        <dbReference type="Proteomes" id="UP001156905"/>
    </source>
</evidence>
<proteinExistence type="predicted"/>
<feature type="region of interest" description="Disordered" evidence="2">
    <location>
        <begin position="1"/>
        <end position="27"/>
    </location>
</feature>
<keyword evidence="4" id="KW-1185">Reference proteome</keyword>
<name>A0ABQ6BEG1_9BRAD</name>
<dbReference type="RefSeq" id="WP_284276026.1">
    <property type="nucleotide sequence ID" value="NZ_BSOW01000066.1"/>
</dbReference>
<feature type="coiled-coil region" evidence="1">
    <location>
        <begin position="46"/>
        <end position="140"/>
    </location>
</feature>
<evidence type="ECO:0000256" key="2">
    <source>
        <dbReference type="SAM" id="MobiDB-lite"/>
    </source>
</evidence>
<evidence type="ECO:0000256" key="1">
    <source>
        <dbReference type="SAM" id="Coils"/>
    </source>
</evidence>